<evidence type="ECO:0000313" key="2">
    <source>
        <dbReference type="EMBL" id="GIF72235.1"/>
    </source>
</evidence>
<feature type="compositionally biased region" description="Basic and acidic residues" evidence="1">
    <location>
        <begin position="145"/>
        <end position="156"/>
    </location>
</feature>
<keyword evidence="3" id="KW-1185">Reference proteome</keyword>
<sequence length="156" mass="16683">MGRRRTSPHAKSQTTSNPLTGQNTPRLSKIHRPANHPAGLRLGLPNRPDPRGPTSPDAPHTLTTQRARRPPAHGGDHPLSDPHQPGPAHHHDVAGRPRVVNGRGADRPSARPPTNTRTQSRRGTPGQAKVAAPTTYPVPTYPDAADPHDMAGEPRA</sequence>
<name>A0ABQ4CLR2_9ACTN</name>
<feature type="compositionally biased region" description="Low complexity" evidence="1">
    <location>
        <begin position="130"/>
        <end position="144"/>
    </location>
</feature>
<protein>
    <submittedName>
        <fullName evidence="2">Uncharacterized protein</fullName>
    </submittedName>
</protein>
<reference evidence="2 3" key="1">
    <citation type="submission" date="2021-01" db="EMBL/GenBank/DDBJ databases">
        <title>Whole genome shotgun sequence of Asanoa siamensis NBRC 107932.</title>
        <authorList>
            <person name="Komaki H."/>
            <person name="Tamura T."/>
        </authorList>
    </citation>
    <scope>NUCLEOTIDE SEQUENCE [LARGE SCALE GENOMIC DNA]</scope>
    <source>
        <strain evidence="2 3">NBRC 107932</strain>
    </source>
</reference>
<dbReference type="Proteomes" id="UP000604117">
    <property type="component" value="Unassembled WGS sequence"/>
</dbReference>
<feature type="compositionally biased region" description="Polar residues" evidence="1">
    <location>
        <begin position="112"/>
        <end position="122"/>
    </location>
</feature>
<evidence type="ECO:0000256" key="1">
    <source>
        <dbReference type="SAM" id="MobiDB-lite"/>
    </source>
</evidence>
<proteinExistence type="predicted"/>
<organism evidence="2 3">
    <name type="scientific">Asanoa siamensis</name>
    <dbReference type="NCBI Taxonomy" id="926357"/>
    <lineage>
        <taxon>Bacteria</taxon>
        <taxon>Bacillati</taxon>
        <taxon>Actinomycetota</taxon>
        <taxon>Actinomycetes</taxon>
        <taxon>Micromonosporales</taxon>
        <taxon>Micromonosporaceae</taxon>
        <taxon>Asanoa</taxon>
    </lineage>
</organism>
<evidence type="ECO:0000313" key="3">
    <source>
        <dbReference type="Proteomes" id="UP000604117"/>
    </source>
</evidence>
<gene>
    <name evidence="2" type="ORF">Asi02nite_17530</name>
</gene>
<accession>A0ABQ4CLR2</accession>
<feature type="region of interest" description="Disordered" evidence="1">
    <location>
        <begin position="1"/>
        <end position="156"/>
    </location>
</feature>
<feature type="compositionally biased region" description="Polar residues" evidence="1">
    <location>
        <begin position="9"/>
        <end position="26"/>
    </location>
</feature>
<dbReference type="EMBL" id="BONE01000010">
    <property type="protein sequence ID" value="GIF72235.1"/>
    <property type="molecule type" value="Genomic_DNA"/>
</dbReference>
<comment type="caution">
    <text evidence="2">The sequence shown here is derived from an EMBL/GenBank/DDBJ whole genome shotgun (WGS) entry which is preliminary data.</text>
</comment>